<dbReference type="Pfam" id="PF13489">
    <property type="entry name" value="Methyltransf_23"/>
    <property type="match status" value="1"/>
</dbReference>
<evidence type="ECO:0000313" key="2">
    <source>
        <dbReference type="EMBL" id="TGK92001.1"/>
    </source>
</evidence>
<dbReference type="GO" id="GO:0008168">
    <property type="term" value="F:methyltransferase activity"/>
    <property type="evidence" value="ECO:0007669"/>
    <property type="project" value="UniProtKB-KW"/>
</dbReference>
<dbReference type="GO" id="GO:0032259">
    <property type="term" value="P:methylation"/>
    <property type="evidence" value="ECO:0007669"/>
    <property type="project" value="UniProtKB-KW"/>
</dbReference>
<dbReference type="Proteomes" id="UP000297891">
    <property type="component" value="Unassembled WGS sequence"/>
</dbReference>
<keyword evidence="1 2" id="KW-0808">Transferase</keyword>
<dbReference type="CDD" id="cd02440">
    <property type="entry name" value="AdoMet_MTases"/>
    <property type="match status" value="1"/>
</dbReference>
<dbReference type="PANTHER" id="PTHR43861:SF3">
    <property type="entry name" value="PUTATIVE (AFU_ORTHOLOGUE AFUA_2G14390)-RELATED"/>
    <property type="match status" value="1"/>
</dbReference>
<dbReference type="OrthoDB" id="183314at2"/>
<dbReference type="InterPro" id="IPR029063">
    <property type="entry name" value="SAM-dependent_MTases_sf"/>
</dbReference>
<reference evidence="2" key="1">
    <citation type="journal article" date="2019" name="PLoS Negl. Trop. Dis.">
        <title>Revisiting the worldwide diversity of Leptospira species in the environment.</title>
        <authorList>
            <person name="Vincent A.T."/>
            <person name="Schiettekatte O."/>
            <person name="Bourhy P."/>
            <person name="Veyrier F.J."/>
            <person name="Picardeau M."/>
        </authorList>
    </citation>
    <scope>NUCLEOTIDE SEQUENCE [LARGE SCALE GENOMIC DNA]</scope>
    <source>
        <strain evidence="2">201800277</strain>
    </source>
</reference>
<accession>A0A5F1Z6V7</accession>
<proteinExistence type="predicted"/>
<name>A0A5F1Z6V7_9LEPT</name>
<dbReference type="SUPFAM" id="SSF53335">
    <property type="entry name" value="S-adenosyl-L-methionine-dependent methyltransferases"/>
    <property type="match status" value="1"/>
</dbReference>
<dbReference type="EMBL" id="RQFP01000014">
    <property type="protein sequence ID" value="TGK92001.1"/>
    <property type="molecule type" value="Genomic_DNA"/>
</dbReference>
<dbReference type="RefSeq" id="WP_135677274.1">
    <property type="nucleotide sequence ID" value="NZ_RQFP01000014.1"/>
</dbReference>
<dbReference type="Gene3D" id="3.40.50.150">
    <property type="entry name" value="Vaccinia Virus protein VP39"/>
    <property type="match status" value="1"/>
</dbReference>
<keyword evidence="3" id="KW-1185">Reference proteome</keyword>
<comment type="caution">
    <text evidence="2">The sequence shown here is derived from an EMBL/GenBank/DDBJ whole genome shotgun (WGS) entry which is preliminary data.</text>
</comment>
<sequence length="334" mass="37808">MDTLTIFEENGLSLDERQRKAFNQFNELVYLGQITTEVVTKCFCGKKNFRLLSRYDRFGLPFGTQICYACGLISQTLRIHPKSLPKFYDLIYWPLVSGGGEFLTPPKKDETFAQLIRNIPADVSSLKIFEVGCGSGQRISGLRDRLASSISDISMIGCDFSSAALKLAKEKGIKTIQGGLDELAVEGKCDILIMSHVFEHFPDLTHATKLIAKMTHQNSLVYIEVPGIMDLENKAEYSFNYQLYSVLAHTYNFSLSTLEYVLSTCGFVLVEGDEYVRAVFRKGKSTIQSSSHYERSMEGLRRARAKQIAYESRRNNIFLRYFRNVAKAVLGRIN</sequence>
<evidence type="ECO:0000256" key="1">
    <source>
        <dbReference type="ARBA" id="ARBA00022679"/>
    </source>
</evidence>
<organism evidence="2 3">
    <name type="scientific">Leptospira brenneri</name>
    <dbReference type="NCBI Taxonomy" id="2023182"/>
    <lineage>
        <taxon>Bacteria</taxon>
        <taxon>Pseudomonadati</taxon>
        <taxon>Spirochaetota</taxon>
        <taxon>Spirochaetia</taxon>
        <taxon>Leptospirales</taxon>
        <taxon>Leptospiraceae</taxon>
        <taxon>Leptospira</taxon>
    </lineage>
</organism>
<keyword evidence="2" id="KW-0489">Methyltransferase</keyword>
<dbReference type="AlphaFoldDB" id="A0A5F1Z6V7"/>
<dbReference type="PANTHER" id="PTHR43861">
    <property type="entry name" value="TRANS-ACONITATE 2-METHYLTRANSFERASE-RELATED"/>
    <property type="match status" value="1"/>
</dbReference>
<protein>
    <submittedName>
        <fullName evidence="2">Methyltransferase domain-containing protein</fullName>
    </submittedName>
</protein>
<gene>
    <name evidence="2" type="ORF">EHQ30_17630</name>
</gene>
<evidence type="ECO:0000313" key="3">
    <source>
        <dbReference type="Proteomes" id="UP000297891"/>
    </source>
</evidence>